<dbReference type="PANTHER" id="PTHR43301:SF3">
    <property type="entry name" value="ARABINAN ENDO-1,5-ALPHA-L-ARABINOSIDASE A-RELATED"/>
    <property type="match status" value="1"/>
</dbReference>
<dbReference type="GO" id="GO:0016798">
    <property type="term" value="F:hydrolase activity, acting on glycosyl bonds"/>
    <property type="evidence" value="ECO:0007669"/>
    <property type="project" value="UniProtKB-KW"/>
</dbReference>
<proteinExistence type="predicted"/>
<dbReference type="PANTHER" id="PTHR43301">
    <property type="entry name" value="ARABINAN ENDO-1,5-ALPHA-L-ARABINOSIDASE"/>
    <property type="match status" value="1"/>
</dbReference>
<dbReference type="Gene3D" id="2.115.10.20">
    <property type="entry name" value="Glycosyl hydrolase domain, family 43"/>
    <property type="match status" value="1"/>
</dbReference>
<dbReference type="OrthoDB" id="9758923at2"/>
<evidence type="ECO:0000313" key="1">
    <source>
        <dbReference type="EMBL" id="ASA26437.1"/>
    </source>
</evidence>
<sequence length="315" mass="35799">MILSVYNSYYSGYLMVHFIGEEPDGEQVYFSYSKDGLYWKDLNTGMPVLKSDLGEKGVRDPFIVRSPKEGKFYLIATDLRLASGKGWTVAVEEGSRDIIVWETADLVNWSSPWAVTLGVSYAGCVWAPETIYDKVNDEFLVYWASATKEPHEQVRKQKIYCARTRDFRSFSASEKYIERENNIIDTTIIENNGTYYRYSKDETTKNIMVEQGASLDRDAFTNLSAPALEALLGVEGPQIYKFNDREEWCLIVDHFAEEKGYLPLITSDLESGEFQILPESSFDLGITRKRHGGILPITAEESSRLLKAFGNTVNV</sequence>
<dbReference type="KEGG" id="pdh:B9T62_23130"/>
<reference evidence="1 2" key="1">
    <citation type="submission" date="2017-06" db="EMBL/GenBank/DDBJ databases">
        <title>Complete genome sequence of Paenibacillus donghaensis KCTC 13049T isolated from East Sea sediment, South Korea.</title>
        <authorList>
            <person name="Jung B.K."/>
            <person name="Hong S.-J."/>
            <person name="Shin J.-H."/>
        </authorList>
    </citation>
    <scope>NUCLEOTIDE SEQUENCE [LARGE SCALE GENOMIC DNA]</scope>
    <source>
        <strain evidence="1 2">KCTC 13049</strain>
    </source>
</reference>
<dbReference type="AlphaFoldDB" id="A0A2Z2KK90"/>
<dbReference type="SUPFAM" id="SSF75005">
    <property type="entry name" value="Arabinanase/levansucrase/invertase"/>
    <property type="match status" value="1"/>
</dbReference>
<dbReference type="CDD" id="cd08983">
    <property type="entry name" value="GH43_Bt3655-like"/>
    <property type="match status" value="1"/>
</dbReference>
<accession>A0A2Z2KK90</accession>
<keyword evidence="2" id="KW-1185">Reference proteome</keyword>
<dbReference type="InterPro" id="IPR023296">
    <property type="entry name" value="Glyco_hydro_beta-prop_sf"/>
</dbReference>
<evidence type="ECO:0000313" key="2">
    <source>
        <dbReference type="Proteomes" id="UP000249890"/>
    </source>
</evidence>
<dbReference type="Proteomes" id="UP000249890">
    <property type="component" value="Chromosome"/>
</dbReference>
<keyword evidence="1" id="KW-0326">Glycosidase</keyword>
<keyword evidence="1" id="KW-0624">Polysaccharide degradation</keyword>
<protein>
    <submittedName>
        <fullName evidence="1">1,4-beta-xylanase</fullName>
    </submittedName>
</protein>
<gene>
    <name evidence="1" type="ORF">B9T62_23130</name>
</gene>
<keyword evidence="1" id="KW-0378">Hydrolase</keyword>
<dbReference type="InterPro" id="IPR050727">
    <property type="entry name" value="GH43_arabinanases"/>
</dbReference>
<dbReference type="EMBL" id="CP021780">
    <property type="protein sequence ID" value="ASA26437.1"/>
    <property type="molecule type" value="Genomic_DNA"/>
</dbReference>
<keyword evidence="1" id="KW-0858">Xylan degradation</keyword>
<name>A0A2Z2KK90_9BACL</name>
<organism evidence="1 2">
    <name type="scientific">Paenibacillus donghaensis</name>
    <dbReference type="NCBI Taxonomy" id="414771"/>
    <lineage>
        <taxon>Bacteria</taxon>
        <taxon>Bacillati</taxon>
        <taxon>Bacillota</taxon>
        <taxon>Bacilli</taxon>
        <taxon>Bacillales</taxon>
        <taxon>Paenibacillaceae</taxon>
        <taxon>Paenibacillus</taxon>
    </lineage>
</organism>
<dbReference type="GO" id="GO:0045493">
    <property type="term" value="P:xylan catabolic process"/>
    <property type="evidence" value="ECO:0007669"/>
    <property type="project" value="UniProtKB-KW"/>
</dbReference>
<keyword evidence="1" id="KW-0119">Carbohydrate metabolism</keyword>